<organism evidence="7">
    <name type="scientific">Drosophila rhopaloa</name>
    <name type="common">Fruit fly</name>
    <dbReference type="NCBI Taxonomy" id="1041015"/>
    <lineage>
        <taxon>Eukaryota</taxon>
        <taxon>Metazoa</taxon>
        <taxon>Ecdysozoa</taxon>
        <taxon>Arthropoda</taxon>
        <taxon>Hexapoda</taxon>
        <taxon>Insecta</taxon>
        <taxon>Pterygota</taxon>
        <taxon>Neoptera</taxon>
        <taxon>Endopterygota</taxon>
        <taxon>Diptera</taxon>
        <taxon>Brachycera</taxon>
        <taxon>Muscomorpha</taxon>
        <taxon>Ephydroidea</taxon>
        <taxon>Drosophilidae</taxon>
        <taxon>Drosophila</taxon>
        <taxon>Sophophora</taxon>
    </lineage>
</organism>
<sequence>MIFFCFLVLASALTVLYLKRKSKEPPLKISSDEDGEYARLDRKIRDLRTRRSVPGDKCIVCLMDMKQGDMHFLNCFHALDNACFGMYRDISRYCPICWEPLK</sequence>
<keyword evidence="1 3" id="KW-0479">Metal-binding</keyword>
<dbReference type="PROSITE" id="PS50089">
    <property type="entry name" value="ZF_RING_2"/>
    <property type="match status" value="1"/>
</dbReference>
<reference evidence="6" key="1">
    <citation type="journal article" date="2021" name="Elife">
        <title>Highly contiguous assemblies of 101 drosophilid genomes.</title>
        <authorList>
            <person name="Kim B.Y."/>
            <person name="Wang J.R."/>
            <person name="Miller D.E."/>
            <person name="Barmina O."/>
            <person name="Delaney E."/>
            <person name="Thompson A."/>
            <person name="Comeault A.A."/>
            <person name="Peede D."/>
            <person name="D'Agostino E.R."/>
            <person name="Pelaez J."/>
            <person name="Aguilar J.M."/>
            <person name="Haji D."/>
            <person name="Matsunaga T."/>
            <person name="Armstrong E.E."/>
            <person name="Zych M."/>
            <person name="Ogawa Y."/>
            <person name="Stamenkovic-Radak M."/>
            <person name="Jelic M."/>
            <person name="Veselinovic M.S."/>
            <person name="Tanaskovic M."/>
            <person name="Eric P."/>
            <person name="Gao J.J."/>
            <person name="Katoh T.K."/>
            <person name="Toda M.J."/>
            <person name="Watabe H."/>
            <person name="Watada M."/>
            <person name="Davis J.S."/>
            <person name="Moyle L.C."/>
            <person name="Manoli G."/>
            <person name="Bertolini E."/>
            <person name="Kostal V."/>
            <person name="Hawley R.S."/>
            <person name="Takahashi A."/>
            <person name="Jones C.D."/>
            <person name="Price D.K."/>
            <person name="Whiteman N."/>
            <person name="Kopp A."/>
            <person name="Matute D.R."/>
            <person name="Petrov D.A."/>
        </authorList>
    </citation>
    <scope>NUCLEOTIDE SEQUENCE [LARGE SCALE GENOMIC DNA]</scope>
</reference>
<evidence type="ECO:0000259" key="4">
    <source>
        <dbReference type="PROSITE" id="PS50089"/>
    </source>
</evidence>
<proteinExistence type="predicted"/>
<keyword evidence="6" id="KW-1185">Reference proteome</keyword>
<evidence type="ECO:0000256" key="2">
    <source>
        <dbReference type="ARBA" id="ARBA00022833"/>
    </source>
</evidence>
<dbReference type="AlphaFoldDB" id="A0A6P4EXD3"/>
<dbReference type="EnsemblMetazoa" id="XM_017127298.1">
    <property type="protein sequence ID" value="XP_016982787.1"/>
    <property type="gene ID" value="LOC108047198"/>
</dbReference>
<evidence type="ECO:0000313" key="6">
    <source>
        <dbReference type="Proteomes" id="UP001652680"/>
    </source>
</evidence>
<reference evidence="5" key="3">
    <citation type="submission" date="2025-05" db="UniProtKB">
        <authorList>
            <consortium name="EnsemblMetazoa"/>
        </authorList>
    </citation>
    <scope>IDENTIFICATION</scope>
</reference>
<accession>A0A6P4EXD3</accession>
<dbReference type="InterPro" id="IPR001841">
    <property type="entry name" value="Znf_RING"/>
</dbReference>
<dbReference type="InterPro" id="IPR013083">
    <property type="entry name" value="Znf_RING/FYVE/PHD"/>
</dbReference>
<dbReference type="Proteomes" id="UP001652680">
    <property type="component" value="Unassembled WGS sequence"/>
</dbReference>
<feature type="domain" description="RING-type" evidence="4">
    <location>
        <begin position="58"/>
        <end position="97"/>
    </location>
</feature>
<gene>
    <name evidence="7" type="primary">LOC108047198</name>
    <name evidence="5" type="synonym">108047198</name>
</gene>
<dbReference type="RefSeq" id="XP_016982787.1">
    <property type="nucleotide sequence ID" value="XM_017127298.1"/>
</dbReference>
<reference evidence="7" key="2">
    <citation type="submission" date="2025-04" db="UniProtKB">
        <authorList>
            <consortium name="RefSeq"/>
        </authorList>
    </citation>
    <scope>IDENTIFICATION</scope>
</reference>
<protein>
    <submittedName>
        <fullName evidence="7">Uncharacterized protein LOC108047198</fullName>
    </submittedName>
</protein>
<dbReference type="GO" id="GO:0008270">
    <property type="term" value="F:zinc ion binding"/>
    <property type="evidence" value="ECO:0007669"/>
    <property type="project" value="UniProtKB-KW"/>
</dbReference>
<evidence type="ECO:0000256" key="3">
    <source>
        <dbReference type="PROSITE-ProRule" id="PRU00175"/>
    </source>
</evidence>
<dbReference type="SUPFAM" id="SSF57850">
    <property type="entry name" value="RING/U-box"/>
    <property type="match status" value="1"/>
</dbReference>
<keyword evidence="1 3" id="KW-0863">Zinc-finger</keyword>
<dbReference type="Gene3D" id="3.30.40.10">
    <property type="entry name" value="Zinc/RING finger domain, C3HC4 (zinc finger)"/>
    <property type="match status" value="1"/>
</dbReference>
<keyword evidence="2" id="KW-0862">Zinc</keyword>
<dbReference type="OrthoDB" id="8062037at2759"/>
<evidence type="ECO:0000313" key="7">
    <source>
        <dbReference type="RefSeq" id="XP_016982787.1"/>
    </source>
</evidence>
<dbReference type="GeneID" id="108047198"/>
<evidence type="ECO:0000256" key="1">
    <source>
        <dbReference type="ARBA" id="ARBA00022771"/>
    </source>
</evidence>
<evidence type="ECO:0000313" key="5">
    <source>
        <dbReference type="EnsemblMetazoa" id="XP_016982787.1"/>
    </source>
</evidence>
<name>A0A6P4EXD3_DRORH</name>